<dbReference type="SUPFAM" id="SSF56935">
    <property type="entry name" value="Porins"/>
    <property type="match status" value="1"/>
</dbReference>
<sequence length="394" mass="42640">MHKTLRPALAATALFLALPAVQAADLQLFGFFDQGVAYVHEELNRGMASPAGQSAANVLNDKGLVADEATRSNVALGTGNVSTWGMKGSEKLNDDLSVVFHLESGFLPDDGTIYGSGNQIFEREASLGLKSNRFGELKFGRMPALTTGSGTTGIFNSRVNPFGAGWGNMTGGWKFSGTLAQARWNNMVNYISPVMQGVRFHLQHSFGNANNATEGTHDADRWSAAGFTWTGDRFYLAGAVDWIKTGATNTRTDKDVWKALLGGHVNLDPVKVYGTLQYLKNTPYIGGYSTKEFAPLAQGQKLTKGFEAWAFSTGVDVPAAGGTIKASVGYGFGENQNVDEKNEFSRVNAGLGYVYPLSKRTSVYGITGFFMQDADWQKDNITAHEVILGLMHRW</sequence>
<dbReference type="Pfam" id="PF13609">
    <property type="entry name" value="Porin_4"/>
    <property type="match status" value="1"/>
</dbReference>
<evidence type="ECO:0000256" key="7">
    <source>
        <dbReference type="ARBA" id="ARBA00023065"/>
    </source>
</evidence>
<dbReference type="InterPro" id="IPR033900">
    <property type="entry name" value="Gram_neg_porin_domain"/>
</dbReference>
<protein>
    <submittedName>
        <fullName evidence="13">Porin</fullName>
    </submittedName>
</protein>
<evidence type="ECO:0000259" key="12">
    <source>
        <dbReference type="Pfam" id="PF13609"/>
    </source>
</evidence>
<gene>
    <name evidence="13" type="ORF">GBM95_08815</name>
</gene>
<keyword evidence="10" id="KW-0998">Cell outer membrane</keyword>
<dbReference type="GO" id="GO:0009279">
    <property type="term" value="C:cell outer membrane"/>
    <property type="evidence" value="ECO:0007669"/>
    <property type="project" value="UniProtKB-SubCell"/>
</dbReference>
<keyword evidence="4" id="KW-1134">Transmembrane beta strand</keyword>
<organism evidence="13 14">
    <name type="scientific">Sutterella seckii</name>
    <dbReference type="NCBI Taxonomy" id="1944635"/>
    <lineage>
        <taxon>Bacteria</taxon>
        <taxon>Pseudomonadati</taxon>
        <taxon>Pseudomonadota</taxon>
        <taxon>Betaproteobacteria</taxon>
        <taxon>Burkholderiales</taxon>
        <taxon>Sutterellaceae</taxon>
        <taxon>Sutterella</taxon>
    </lineage>
</organism>
<dbReference type="PANTHER" id="PTHR34501">
    <property type="entry name" value="PROTEIN YDDL-RELATED"/>
    <property type="match status" value="1"/>
</dbReference>
<evidence type="ECO:0000256" key="2">
    <source>
        <dbReference type="ARBA" id="ARBA00011233"/>
    </source>
</evidence>
<feature type="domain" description="Porin" evidence="12">
    <location>
        <begin position="10"/>
        <end position="373"/>
    </location>
</feature>
<dbReference type="Proteomes" id="UP000430564">
    <property type="component" value="Unassembled WGS sequence"/>
</dbReference>
<dbReference type="InterPro" id="IPR050298">
    <property type="entry name" value="Gram-neg_bact_OMP"/>
</dbReference>
<dbReference type="GO" id="GO:0015288">
    <property type="term" value="F:porin activity"/>
    <property type="evidence" value="ECO:0007669"/>
    <property type="project" value="UniProtKB-KW"/>
</dbReference>
<dbReference type="PANTHER" id="PTHR34501:SF9">
    <property type="entry name" value="MAJOR OUTER MEMBRANE PROTEIN P.IA"/>
    <property type="match status" value="1"/>
</dbReference>
<dbReference type="CDD" id="cd00342">
    <property type="entry name" value="gram_neg_porins"/>
    <property type="match status" value="1"/>
</dbReference>
<evidence type="ECO:0000313" key="13">
    <source>
        <dbReference type="EMBL" id="KAB7656696.1"/>
    </source>
</evidence>
<dbReference type="RefSeq" id="WP_152158761.1">
    <property type="nucleotide sequence ID" value="NZ_WEHX01000068.1"/>
</dbReference>
<comment type="subunit">
    <text evidence="2">Homotrimer.</text>
</comment>
<keyword evidence="8" id="KW-0626">Porin</keyword>
<evidence type="ECO:0000256" key="9">
    <source>
        <dbReference type="ARBA" id="ARBA00023136"/>
    </source>
</evidence>
<dbReference type="AlphaFoldDB" id="A0A6I1EHS9"/>
<keyword evidence="3" id="KW-0813">Transport</keyword>
<evidence type="ECO:0000256" key="3">
    <source>
        <dbReference type="ARBA" id="ARBA00022448"/>
    </source>
</evidence>
<evidence type="ECO:0000256" key="6">
    <source>
        <dbReference type="ARBA" id="ARBA00022729"/>
    </source>
</evidence>
<name>A0A6I1EHS9_9BURK</name>
<dbReference type="GO" id="GO:0046930">
    <property type="term" value="C:pore complex"/>
    <property type="evidence" value="ECO:0007669"/>
    <property type="project" value="UniProtKB-KW"/>
</dbReference>
<feature type="chain" id="PRO_5026291289" evidence="11">
    <location>
        <begin position="24"/>
        <end position="394"/>
    </location>
</feature>
<accession>A0A6I1EHS9</accession>
<dbReference type="OrthoDB" id="6975458at2"/>
<dbReference type="EMBL" id="WEHX01000068">
    <property type="protein sequence ID" value="KAB7656696.1"/>
    <property type="molecule type" value="Genomic_DNA"/>
</dbReference>
<evidence type="ECO:0000256" key="4">
    <source>
        <dbReference type="ARBA" id="ARBA00022452"/>
    </source>
</evidence>
<dbReference type="Gene3D" id="2.40.160.10">
    <property type="entry name" value="Porin"/>
    <property type="match status" value="1"/>
</dbReference>
<comment type="subcellular location">
    <subcellularLocation>
        <location evidence="1">Cell outer membrane</location>
        <topology evidence="1">Multi-pass membrane protein</topology>
    </subcellularLocation>
</comment>
<evidence type="ECO:0000313" key="14">
    <source>
        <dbReference type="Proteomes" id="UP000430564"/>
    </source>
</evidence>
<feature type="signal peptide" evidence="11">
    <location>
        <begin position="1"/>
        <end position="23"/>
    </location>
</feature>
<keyword evidence="7" id="KW-0406">Ion transport</keyword>
<evidence type="ECO:0000256" key="5">
    <source>
        <dbReference type="ARBA" id="ARBA00022692"/>
    </source>
</evidence>
<evidence type="ECO:0000256" key="11">
    <source>
        <dbReference type="SAM" id="SignalP"/>
    </source>
</evidence>
<keyword evidence="9" id="KW-0472">Membrane</keyword>
<comment type="caution">
    <text evidence="13">The sequence shown here is derived from an EMBL/GenBank/DDBJ whole genome shotgun (WGS) entry which is preliminary data.</text>
</comment>
<evidence type="ECO:0000256" key="10">
    <source>
        <dbReference type="ARBA" id="ARBA00023237"/>
    </source>
</evidence>
<evidence type="ECO:0000256" key="1">
    <source>
        <dbReference type="ARBA" id="ARBA00004571"/>
    </source>
</evidence>
<keyword evidence="6 11" id="KW-0732">Signal</keyword>
<reference evidence="13 14" key="1">
    <citation type="submission" date="2019-10" db="EMBL/GenBank/DDBJ databases">
        <title>Genome diversity of Sutterella seckii.</title>
        <authorList>
            <person name="Chaplin A.V."/>
            <person name="Sokolova S.R."/>
            <person name="Mosin K.A."/>
            <person name="Ivanova E.L."/>
            <person name="Kochetkova T.O."/>
            <person name="Goltsov A.Y."/>
            <person name="Trofimov D.Y."/>
            <person name="Efimov B.A."/>
        </authorList>
    </citation>
    <scope>NUCLEOTIDE SEQUENCE [LARGE SCALE GENOMIC DNA]</scope>
    <source>
        <strain evidence="13 14">ASD393</strain>
    </source>
</reference>
<dbReference type="GO" id="GO:0006811">
    <property type="term" value="P:monoatomic ion transport"/>
    <property type="evidence" value="ECO:0007669"/>
    <property type="project" value="UniProtKB-KW"/>
</dbReference>
<keyword evidence="5" id="KW-0812">Transmembrane</keyword>
<evidence type="ECO:0000256" key="8">
    <source>
        <dbReference type="ARBA" id="ARBA00023114"/>
    </source>
</evidence>
<dbReference type="InterPro" id="IPR023614">
    <property type="entry name" value="Porin_dom_sf"/>
</dbReference>
<proteinExistence type="predicted"/>